<feature type="transmembrane region" description="Helical" evidence="6">
    <location>
        <begin position="262"/>
        <end position="284"/>
    </location>
</feature>
<feature type="transmembrane region" description="Helical" evidence="6">
    <location>
        <begin position="186"/>
        <end position="205"/>
    </location>
</feature>
<dbReference type="WBParaSite" id="MBELARI_LOCUS17516">
    <property type="protein sequence ID" value="MBELARI_LOCUS17516"/>
    <property type="gene ID" value="MBELARI_LOCUS17516"/>
</dbReference>
<organism evidence="7 8">
    <name type="scientific">Mesorhabditis belari</name>
    <dbReference type="NCBI Taxonomy" id="2138241"/>
    <lineage>
        <taxon>Eukaryota</taxon>
        <taxon>Metazoa</taxon>
        <taxon>Ecdysozoa</taxon>
        <taxon>Nematoda</taxon>
        <taxon>Chromadorea</taxon>
        <taxon>Rhabditida</taxon>
        <taxon>Rhabditina</taxon>
        <taxon>Rhabditomorpha</taxon>
        <taxon>Rhabditoidea</taxon>
        <taxon>Rhabditidae</taxon>
        <taxon>Mesorhabditinae</taxon>
        <taxon>Mesorhabditis</taxon>
    </lineage>
</organism>
<dbReference type="GO" id="GO:0016020">
    <property type="term" value="C:membrane"/>
    <property type="evidence" value="ECO:0007669"/>
    <property type="project" value="UniProtKB-SubCell"/>
</dbReference>
<dbReference type="Gene3D" id="1.20.1250.20">
    <property type="entry name" value="MFS general substrate transporter like domains"/>
    <property type="match status" value="1"/>
</dbReference>
<evidence type="ECO:0000256" key="3">
    <source>
        <dbReference type="ARBA" id="ARBA00022692"/>
    </source>
</evidence>
<dbReference type="PANTHER" id="PTHR23294">
    <property type="entry name" value="ET TRANSLATION PRODUCT-RELATED"/>
    <property type="match status" value="1"/>
</dbReference>
<keyword evidence="4 6" id="KW-1133">Transmembrane helix</keyword>
<dbReference type="Pfam" id="PF05978">
    <property type="entry name" value="UNC-93"/>
    <property type="match status" value="1"/>
</dbReference>
<dbReference type="Proteomes" id="UP000887575">
    <property type="component" value="Unassembled WGS sequence"/>
</dbReference>
<comment type="subcellular location">
    <subcellularLocation>
        <location evidence="1">Membrane</location>
        <topology evidence="1">Multi-pass membrane protein</topology>
    </subcellularLocation>
</comment>
<evidence type="ECO:0000256" key="1">
    <source>
        <dbReference type="ARBA" id="ARBA00004141"/>
    </source>
</evidence>
<feature type="transmembrane region" description="Helical" evidence="6">
    <location>
        <begin position="327"/>
        <end position="346"/>
    </location>
</feature>
<evidence type="ECO:0000256" key="4">
    <source>
        <dbReference type="ARBA" id="ARBA00022989"/>
    </source>
</evidence>
<feature type="transmembrane region" description="Helical" evidence="6">
    <location>
        <begin position="155"/>
        <end position="174"/>
    </location>
</feature>
<feature type="transmembrane region" description="Helical" evidence="6">
    <location>
        <begin position="71"/>
        <end position="87"/>
    </location>
</feature>
<keyword evidence="3 6" id="KW-0812">Transmembrane</keyword>
<sequence length="462" mass="50917">MKEEISKFEKSRKKNWMELNRELFGVLQLGLGFFFIFAAFNSQAFIVLAIIRNLSSAGELAPNDGYYSKGILYFTFMFSNLLAPPVISRLGSKWAMVIGASSYMFYLLCFLDLKTWIYFTASALNGIGAAILWTANGVFLVEISKKENLGRNSSVMWTVMQTSLLAGASMLALFLGDSDLKSVYRLVYTVFSVVAGAGVLTLALLPRKRSWYEHTDVSREPTENSLLGAEAGNDSVKITPPSIAQVFVSTFKLAVSKKMRTLLVVFFFLGIESTFSHGIYPASVAATGQFADRETILPYLVFAFGTGVVISGLILTRKKSALGNKWVVLLGTILMIAGYLFSYLILPAEAALGKTEKLAMIAPNKFLFLIPPFLLGLGDSCWQTQVVTLVGGVWRDKDSAPAFACFKFFQAGAACFAYVLGAHFLLHYILAFIILLIITSTISFFLVHNWAFKEGTQASEEK</sequence>
<keyword evidence="7" id="KW-1185">Reference proteome</keyword>
<feature type="transmembrane region" description="Helical" evidence="6">
    <location>
        <begin position="366"/>
        <end position="390"/>
    </location>
</feature>
<feature type="transmembrane region" description="Helical" evidence="6">
    <location>
        <begin position="426"/>
        <end position="447"/>
    </location>
</feature>
<evidence type="ECO:0000313" key="8">
    <source>
        <dbReference type="WBParaSite" id="MBELARI_LOCUS17516"/>
    </source>
</evidence>
<comment type="similarity">
    <text evidence="2">Belongs to the unc-93 family.</text>
</comment>
<protein>
    <submittedName>
        <fullName evidence="8">MFS transporter</fullName>
    </submittedName>
</protein>
<proteinExistence type="inferred from homology"/>
<feature type="transmembrane region" description="Helical" evidence="6">
    <location>
        <begin position="21"/>
        <end position="51"/>
    </location>
</feature>
<dbReference type="InterPro" id="IPR036259">
    <property type="entry name" value="MFS_trans_sf"/>
</dbReference>
<feature type="transmembrane region" description="Helical" evidence="6">
    <location>
        <begin position="123"/>
        <end position="143"/>
    </location>
</feature>
<dbReference type="AlphaFoldDB" id="A0AAF3EVA3"/>
<feature type="transmembrane region" description="Helical" evidence="6">
    <location>
        <begin position="402"/>
        <end position="420"/>
    </location>
</feature>
<reference evidence="8" key="1">
    <citation type="submission" date="2024-02" db="UniProtKB">
        <authorList>
            <consortium name="WormBaseParasite"/>
        </authorList>
    </citation>
    <scope>IDENTIFICATION</scope>
</reference>
<feature type="transmembrane region" description="Helical" evidence="6">
    <location>
        <begin position="296"/>
        <end position="315"/>
    </location>
</feature>
<evidence type="ECO:0000256" key="6">
    <source>
        <dbReference type="SAM" id="Phobius"/>
    </source>
</evidence>
<accession>A0AAF3EVA3</accession>
<name>A0AAF3EVA3_9BILA</name>
<feature type="transmembrane region" description="Helical" evidence="6">
    <location>
        <begin position="94"/>
        <end position="117"/>
    </location>
</feature>
<dbReference type="PANTHER" id="PTHR23294:SF20">
    <property type="entry name" value="UNC93-LIKE PROTEIN MFSD11"/>
    <property type="match status" value="1"/>
</dbReference>
<evidence type="ECO:0000313" key="7">
    <source>
        <dbReference type="Proteomes" id="UP000887575"/>
    </source>
</evidence>
<dbReference type="InterPro" id="IPR010291">
    <property type="entry name" value="Ion_channel_UNC-93"/>
</dbReference>
<dbReference type="InterPro" id="IPR051617">
    <property type="entry name" value="UNC-93-like_regulator"/>
</dbReference>
<dbReference type="SUPFAM" id="SSF103473">
    <property type="entry name" value="MFS general substrate transporter"/>
    <property type="match status" value="1"/>
</dbReference>
<keyword evidence="5 6" id="KW-0472">Membrane</keyword>
<evidence type="ECO:0000256" key="5">
    <source>
        <dbReference type="ARBA" id="ARBA00023136"/>
    </source>
</evidence>
<evidence type="ECO:0000256" key="2">
    <source>
        <dbReference type="ARBA" id="ARBA00009172"/>
    </source>
</evidence>